<dbReference type="InterPro" id="IPR035906">
    <property type="entry name" value="MetI-like_sf"/>
</dbReference>
<name>A0A7W3T3N7_9ACTN</name>
<evidence type="ECO:0000313" key="11">
    <source>
        <dbReference type="Proteomes" id="UP000530234"/>
    </source>
</evidence>
<dbReference type="EMBL" id="VKHS01000264">
    <property type="protein sequence ID" value="MBB0230344.1"/>
    <property type="molecule type" value="Genomic_DNA"/>
</dbReference>
<comment type="subcellular location">
    <subcellularLocation>
        <location evidence="1 7">Cell membrane</location>
        <topology evidence="1 7">Multi-pass membrane protein</topology>
    </subcellularLocation>
</comment>
<feature type="transmembrane region" description="Helical" evidence="7">
    <location>
        <begin position="142"/>
        <end position="162"/>
    </location>
</feature>
<feature type="region of interest" description="Disordered" evidence="8">
    <location>
        <begin position="1"/>
        <end position="29"/>
    </location>
</feature>
<keyword evidence="3" id="KW-1003">Cell membrane</keyword>
<dbReference type="Pfam" id="PF00528">
    <property type="entry name" value="BPD_transp_1"/>
    <property type="match status" value="1"/>
</dbReference>
<feature type="transmembrane region" description="Helical" evidence="7">
    <location>
        <begin position="210"/>
        <end position="231"/>
    </location>
</feature>
<evidence type="ECO:0000256" key="8">
    <source>
        <dbReference type="SAM" id="MobiDB-lite"/>
    </source>
</evidence>
<keyword evidence="11" id="KW-1185">Reference proteome</keyword>
<keyword evidence="2 7" id="KW-0813">Transport</keyword>
<feature type="transmembrane region" description="Helical" evidence="7">
    <location>
        <begin position="55"/>
        <end position="72"/>
    </location>
</feature>
<feature type="transmembrane region" description="Helical" evidence="7">
    <location>
        <begin position="265"/>
        <end position="287"/>
    </location>
</feature>
<evidence type="ECO:0000256" key="2">
    <source>
        <dbReference type="ARBA" id="ARBA00022448"/>
    </source>
</evidence>
<feature type="transmembrane region" description="Helical" evidence="7">
    <location>
        <begin position="168"/>
        <end position="189"/>
    </location>
</feature>
<keyword evidence="6 7" id="KW-0472">Membrane</keyword>
<evidence type="ECO:0000313" key="10">
    <source>
        <dbReference type="EMBL" id="MBB0230344.1"/>
    </source>
</evidence>
<dbReference type="PANTHER" id="PTHR30151:SF40">
    <property type="entry name" value="TRANSPORT SYSTEM INTEGRAL MEMBRANE PROTEIN"/>
    <property type="match status" value="1"/>
</dbReference>
<dbReference type="Gene3D" id="1.10.3720.10">
    <property type="entry name" value="MetI-like"/>
    <property type="match status" value="1"/>
</dbReference>
<keyword evidence="4 7" id="KW-0812">Transmembrane</keyword>
<dbReference type="AlphaFoldDB" id="A0A7W3T3N7"/>
<keyword evidence="5 7" id="KW-1133">Transmembrane helix</keyword>
<dbReference type="GO" id="GO:0055085">
    <property type="term" value="P:transmembrane transport"/>
    <property type="evidence" value="ECO:0007669"/>
    <property type="project" value="InterPro"/>
</dbReference>
<feature type="domain" description="ABC transmembrane type-1" evidence="9">
    <location>
        <begin position="104"/>
        <end position="287"/>
    </location>
</feature>
<evidence type="ECO:0000256" key="5">
    <source>
        <dbReference type="ARBA" id="ARBA00022989"/>
    </source>
</evidence>
<dbReference type="PROSITE" id="PS50928">
    <property type="entry name" value="ABC_TM1"/>
    <property type="match status" value="1"/>
</dbReference>
<proteinExistence type="inferred from homology"/>
<dbReference type="SUPFAM" id="SSF161098">
    <property type="entry name" value="MetI-like"/>
    <property type="match status" value="1"/>
</dbReference>
<organism evidence="10 11">
    <name type="scientific">Streptomyces calidiresistens</name>
    <dbReference type="NCBI Taxonomy" id="1485586"/>
    <lineage>
        <taxon>Bacteria</taxon>
        <taxon>Bacillati</taxon>
        <taxon>Actinomycetota</taxon>
        <taxon>Actinomycetes</taxon>
        <taxon>Kitasatosporales</taxon>
        <taxon>Streptomycetaceae</taxon>
        <taxon>Streptomyces</taxon>
    </lineage>
</organism>
<dbReference type="InterPro" id="IPR000515">
    <property type="entry name" value="MetI-like"/>
</dbReference>
<comment type="caution">
    <text evidence="10">The sequence shown here is derived from an EMBL/GenBank/DDBJ whole genome shotgun (WGS) entry which is preliminary data.</text>
</comment>
<gene>
    <name evidence="10" type="ORF">FOE67_12685</name>
</gene>
<dbReference type="RefSeq" id="WP_182663695.1">
    <property type="nucleotide sequence ID" value="NZ_VKHS01000264.1"/>
</dbReference>
<sequence length="303" mass="30790">MPGPEIETGTRGGAPARSDGSGTTDDSREMASGLDALEAGVEAPRPLHRRLLHRAGPPLLAIVVVLVVWQLLATLGRPATLPSPGEVWGELAGAHREGDLLPAIGHSLLRCVIGFGAAAAIGLPLGLLLTRVAVMRTVLRPILTAVQSLPAAALVPVAVLALGNSEGAVYTVVLLGAVPSIAVTVASAVDQLPPLLLRAGRSMGATGVRGAALITVPAALPGFIAALRQGWTFGWRALMTAELITATPLPGLGEMLAEGNRAGSMSLVLASVSLILVVGVVVESAVFRPLERRVLTGRGLAGG</sequence>
<protein>
    <submittedName>
        <fullName evidence="10">ABC transporter permease subunit</fullName>
    </submittedName>
</protein>
<dbReference type="CDD" id="cd06261">
    <property type="entry name" value="TM_PBP2"/>
    <property type="match status" value="1"/>
</dbReference>
<evidence type="ECO:0000256" key="7">
    <source>
        <dbReference type="RuleBase" id="RU363032"/>
    </source>
</evidence>
<dbReference type="Proteomes" id="UP000530234">
    <property type="component" value="Unassembled WGS sequence"/>
</dbReference>
<comment type="similarity">
    <text evidence="7">Belongs to the binding-protein-dependent transport system permease family.</text>
</comment>
<evidence type="ECO:0000256" key="1">
    <source>
        <dbReference type="ARBA" id="ARBA00004651"/>
    </source>
</evidence>
<evidence type="ECO:0000259" key="9">
    <source>
        <dbReference type="PROSITE" id="PS50928"/>
    </source>
</evidence>
<accession>A0A7W3T3N7</accession>
<dbReference type="GO" id="GO:0005886">
    <property type="term" value="C:plasma membrane"/>
    <property type="evidence" value="ECO:0007669"/>
    <property type="project" value="UniProtKB-SubCell"/>
</dbReference>
<evidence type="ECO:0000256" key="4">
    <source>
        <dbReference type="ARBA" id="ARBA00022692"/>
    </source>
</evidence>
<dbReference type="PANTHER" id="PTHR30151">
    <property type="entry name" value="ALKANE SULFONATE ABC TRANSPORTER-RELATED, MEMBRANE SUBUNIT"/>
    <property type="match status" value="1"/>
</dbReference>
<evidence type="ECO:0000256" key="6">
    <source>
        <dbReference type="ARBA" id="ARBA00023136"/>
    </source>
</evidence>
<evidence type="ECO:0000256" key="3">
    <source>
        <dbReference type="ARBA" id="ARBA00022475"/>
    </source>
</evidence>
<feature type="transmembrane region" description="Helical" evidence="7">
    <location>
        <begin position="107"/>
        <end position="130"/>
    </location>
</feature>
<reference evidence="11" key="1">
    <citation type="submission" date="2019-10" db="EMBL/GenBank/DDBJ databases">
        <title>Streptomyces sp. nov., a novel actinobacterium isolated from alkaline environment.</title>
        <authorList>
            <person name="Golinska P."/>
        </authorList>
    </citation>
    <scope>NUCLEOTIDE SEQUENCE [LARGE SCALE GENOMIC DNA]</scope>
    <source>
        <strain evidence="11">DSM 42108</strain>
    </source>
</reference>